<comment type="caution">
    <text evidence="1">The sequence shown here is derived from an EMBL/GenBank/DDBJ whole genome shotgun (WGS) entry which is preliminary data.</text>
</comment>
<reference evidence="1 2" key="1">
    <citation type="submission" date="2023-01" db="EMBL/GenBank/DDBJ databases">
        <title>Analysis of 21 Apiospora genomes using comparative genomics revels a genus with tremendous synthesis potential of carbohydrate active enzymes and secondary metabolites.</title>
        <authorList>
            <person name="Sorensen T."/>
        </authorList>
    </citation>
    <scope>NUCLEOTIDE SEQUENCE [LARGE SCALE GENOMIC DNA]</scope>
    <source>
        <strain evidence="1 2">CBS 135458</strain>
    </source>
</reference>
<dbReference type="GeneID" id="92090637"/>
<organism evidence="1 2">
    <name type="scientific">Apiospora phragmitis</name>
    <dbReference type="NCBI Taxonomy" id="2905665"/>
    <lineage>
        <taxon>Eukaryota</taxon>
        <taxon>Fungi</taxon>
        <taxon>Dikarya</taxon>
        <taxon>Ascomycota</taxon>
        <taxon>Pezizomycotina</taxon>
        <taxon>Sordariomycetes</taxon>
        <taxon>Xylariomycetidae</taxon>
        <taxon>Amphisphaeriales</taxon>
        <taxon>Apiosporaceae</taxon>
        <taxon>Apiospora</taxon>
    </lineage>
</organism>
<protein>
    <submittedName>
        <fullName evidence="1">Uncharacterized protein</fullName>
    </submittedName>
</protein>
<dbReference type="RefSeq" id="XP_066716843.1">
    <property type="nucleotide sequence ID" value="XM_066857574.1"/>
</dbReference>
<dbReference type="EMBL" id="JAQQWL010000006">
    <property type="protein sequence ID" value="KAK8069549.1"/>
    <property type="molecule type" value="Genomic_DNA"/>
</dbReference>
<proteinExistence type="predicted"/>
<evidence type="ECO:0000313" key="1">
    <source>
        <dbReference type="EMBL" id="KAK8069549.1"/>
    </source>
</evidence>
<name>A0ABR1VE99_9PEZI</name>
<evidence type="ECO:0000313" key="2">
    <source>
        <dbReference type="Proteomes" id="UP001480595"/>
    </source>
</evidence>
<dbReference type="Proteomes" id="UP001480595">
    <property type="component" value="Unassembled WGS sequence"/>
</dbReference>
<sequence>MAWSMYLVPHPLNELVMQFNIGYLYLHANFGEGIARIRSSFCYQSITQGLIADFKVRRNPDASSRARPLLN</sequence>
<accession>A0ABR1VE99</accession>
<keyword evidence="2" id="KW-1185">Reference proteome</keyword>
<gene>
    <name evidence="1" type="ORF">PG994_006165</name>
</gene>